<dbReference type="PROSITE" id="PS50110">
    <property type="entry name" value="RESPONSE_REGULATORY"/>
    <property type="match status" value="2"/>
</dbReference>
<keyword evidence="12" id="KW-1185">Reference proteome</keyword>
<keyword evidence="11" id="KW-0418">Kinase</keyword>
<dbReference type="SUPFAM" id="SSF52172">
    <property type="entry name" value="CheY-like"/>
    <property type="match status" value="2"/>
</dbReference>
<evidence type="ECO:0000256" key="1">
    <source>
        <dbReference type="ARBA" id="ARBA00000085"/>
    </source>
</evidence>
<evidence type="ECO:0000313" key="12">
    <source>
        <dbReference type="Proteomes" id="UP000838160"/>
    </source>
</evidence>
<dbReference type="Gene3D" id="1.10.287.130">
    <property type="match status" value="1"/>
</dbReference>
<reference evidence="11" key="1">
    <citation type="submission" date="2021-12" db="EMBL/GenBank/DDBJ databases">
        <authorList>
            <person name="Rodrigo-Torres L."/>
            <person name="Arahal R. D."/>
            <person name="Lucena T."/>
        </authorList>
    </citation>
    <scope>NUCLEOTIDE SEQUENCE</scope>
    <source>
        <strain evidence="11">CECT 8226</strain>
    </source>
</reference>
<dbReference type="SMART" id="SM00388">
    <property type="entry name" value="HisKA"/>
    <property type="match status" value="1"/>
</dbReference>
<comment type="caution">
    <text evidence="11">The sequence shown here is derived from an EMBL/GenBank/DDBJ whole genome shotgun (WGS) entry which is preliminary data.</text>
</comment>
<evidence type="ECO:0000256" key="2">
    <source>
        <dbReference type="ARBA" id="ARBA00012438"/>
    </source>
</evidence>
<keyword evidence="3 6" id="KW-0597">Phosphoprotein</keyword>
<evidence type="ECO:0000256" key="5">
    <source>
        <dbReference type="ARBA" id="ARBA00023012"/>
    </source>
</evidence>
<organism evidence="11 12">
    <name type="scientific">Vibrio hippocampi</name>
    <dbReference type="NCBI Taxonomy" id="654686"/>
    <lineage>
        <taxon>Bacteria</taxon>
        <taxon>Pseudomonadati</taxon>
        <taxon>Pseudomonadota</taxon>
        <taxon>Gammaproteobacteria</taxon>
        <taxon>Vibrionales</taxon>
        <taxon>Vibrionaceae</taxon>
        <taxon>Vibrio</taxon>
    </lineage>
</organism>
<evidence type="ECO:0000256" key="6">
    <source>
        <dbReference type="PROSITE-ProRule" id="PRU00169"/>
    </source>
</evidence>
<dbReference type="CDD" id="cd16922">
    <property type="entry name" value="HATPase_EvgS-ArcB-TorS-like"/>
    <property type="match status" value="1"/>
</dbReference>
<keyword evidence="7" id="KW-0175">Coiled coil</keyword>
<feature type="modified residue" description="4-aspartylphosphate" evidence="6">
    <location>
        <position position="803"/>
    </location>
</feature>
<dbReference type="InterPro" id="IPR001789">
    <property type="entry name" value="Sig_transdc_resp-reg_receiver"/>
</dbReference>
<protein>
    <recommendedName>
        <fullName evidence="2">histidine kinase</fullName>
        <ecNumber evidence="2">2.7.13.3</ecNumber>
    </recommendedName>
</protein>
<comment type="catalytic activity">
    <reaction evidence="1">
        <text>ATP + protein L-histidine = ADP + protein N-phospho-L-histidine.</text>
        <dbReference type="EC" id="2.7.13.3"/>
    </reaction>
</comment>
<feature type="domain" description="Response regulatory" evidence="10">
    <location>
        <begin position="753"/>
        <end position="873"/>
    </location>
</feature>
<dbReference type="InterPro" id="IPR011006">
    <property type="entry name" value="CheY-like_superfamily"/>
</dbReference>
<dbReference type="SUPFAM" id="SSF55874">
    <property type="entry name" value="ATPase domain of HSP90 chaperone/DNA topoisomerase II/histidine kinase"/>
    <property type="match status" value="1"/>
</dbReference>
<dbReference type="EMBL" id="CAKLCM010000002">
    <property type="protein sequence ID" value="CAH0525670.1"/>
    <property type="molecule type" value="Genomic_DNA"/>
</dbReference>
<dbReference type="Pfam" id="PF02518">
    <property type="entry name" value="HATPase_c"/>
    <property type="match status" value="1"/>
</dbReference>
<dbReference type="InterPro" id="IPR004358">
    <property type="entry name" value="Sig_transdc_His_kin-like_C"/>
</dbReference>
<feature type="modified residue" description="4-aspartylphosphate" evidence="6">
    <location>
        <position position="968"/>
    </location>
</feature>
<dbReference type="GO" id="GO:0004673">
    <property type="term" value="F:protein histidine kinase activity"/>
    <property type="evidence" value="ECO:0007669"/>
    <property type="project" value="UniProtKB-EC"/>
</dbReference>
<dbReference type="CDD" id="cd00082">
    <property type="entry name" value="HisKA"/>
    <property type="match status" value="1"/>
</dbReference>
<keyword evidence="4" id="KW-0378">Hydrolase</keyword>
<dbReference type="InterPro" id="IPR003594">
    <property type="entry name" value="HATPase_dom"/>
</dbReference>
<keyword evidence="11" id="KW-0808">Transferase</keyword>
<feature type="domain" description="Histidine kinase" evidence="9">
    <location>
        <begin position="384"/>
        <end position="605"/>
    </location>
</feature>
<name>A0ABM8ZIG1_9VIBR</name>
<evidence type="ECO:0000256" key="7">
    <source>
        <dbReference type="SAM" id="Coils"/>
    </source>
</evidence>
<dbReference type="InterPro" id="IPR003661">
    <property type="entry name" value="HisK_dim/P_dom"/>
</dbReference>
<feature type="domain" description="Response regulatory" evidence="10">
    <location>
        <begin position="918"/>
        <end position="1038"/>
    </location>
</feature>
<dbReference type="PANTHER" id="PTHR45339:SF1">
    <property type="entry name" value="HYBRID SIGNAL TRANSDUCTION HISTIDINE KINASE J"/>
    <property type="match status" value="1"/>
</dbReference>
<dbReference type="PANTHER" id="PTHR45339">
    <property type="entry name" value="HYBRID SIGNAL TRANSDUCTION HISTIDINE KINASE J"/>
    <property type="match status" value="1"/>
</dbReference>
<dbReference type="SUPFAM" id="SSF47384">
    <property type="entry name" value="Homodimeric domain of signal transducing histidine kinase"/>
    <property type="match status" value="1"/>
</dbReference>
<dbReference type="EC" id="2.7.13.3" evidence="2"/>
<dbReference type="CDD" id="cd17546">
    <property type="entry name" value="REC_hyHK_CKI1_RcsC-like"/>
    <property type="match status" value="2"/>
</dbReference>
<keyword evidence="5" id="KW-0902">Two-component regulatory system</keyword>
<evidence type="ECO:0000259" key="9">
    <source>
        <dbReference type="PROSITE" id="PS50109"/>
    </source>
</evidence>
<gene>
    <name evidence="11" type="primary">rcsC_3</name>
    <name evidence="11" type="ORF">VHP8226_01200</name>
</gene>
<feature type="compositionally biased region" description="Low complexity" evidence="8">
    <location>
        <begin position="890"/>
        <end position="900"/>
    </location>
</feature>
<dbReference type="Gene3D" id="3.40.50.2300">
    <property type="match status" value="2"/>
</dbReference>
<evidence type="ECO:0000256" key="8">
    <source>
        <dbReference type="SAM" id="MobiDB-lite"/>
    </source>
</evidence>
<dbReference type="SMART" id="SM00448">
    <property type="entry name" value="REC"/>
    <property type="match status" value="2"/>
</dbReference>
<dbReference type="InterPro" id="IPR005467">
    <property type="entry name" value="His_kinase_dom"/>
</dbReference>
<dbReference type="SMART" id="SM00387">
    <property type="entry name" value="HATPase_c"/>
    <property type="match status" value="1"/>
</dbReference>
<dbReference type="PRINTS" id="PR00344">
    <property type="entry name" value="BCTRLSENSOR"/>
</dbReference>
<dbReference type="Pfam" id="PF00072">
    <property type="entry name" value="Response_reg"/>
    <property type="match status" value="2"/>
</dbReference>
<sequence length="1038" mass="116057">MLFLPTTLILYLAFRQVSALNTQLHDINKADQLSQYSQVLSELHTLSTEARLSSDKVDFSPVVSRLAVLTPQIFSANEQPQIEGLLSDFQDSVTSLSEAGDLYERIDYVDWQSESYQNILLAMEKTPFVALSPEVAGHLQALYQIEWLMFWAEEEIWAVQTLLTESVEQDLVIDIINQIEQLVTNQQLFVNRFIAINANASQVGLLLNTFTDPAFERSSEFRNQILVQESVKQLSDAQRTDGLASLEARLLLLDGVSNQIEKQLRDAMSSAISDFESQRIAFLAVVLILTACIIFIGVSLSHRIVSNLNLVLRFLDNADDQRQQSLIAQIKGRDELSRFAHEVERLTNERIEGEQKLVIAKEEAESAREKAVMASKAKSSFLANMSHEIRTPLNGVIGISEVLAETDLSAPQKDYVDTIETSSQLLLSLINDILDFSKIESGMLQINAHSTQIRETVYDIASVVAPKIKEKGLALHVDIDPDVPNRILVDDHRLRQVFMNFMSNAVKFTESGAVTLGIHYLGEADNIAKLQFEVIDSGIGIDKARQANIFEAFAQEDDTTTRQFGGTGLGLTISTQLIELMGGHIQLESEKGVGSRFFFELDVGIDRHDYQAVSPLQYDELVLVCADAVYQERVRRDLHYFNLKIDRVASSLEQAEVDDPSVKSILLVVESEQTVDMLGLRRLQQDKSNTKVCLIRQLGSTNQDFGSSISALVTYPLLGHRLYKAMEVCSQHFERMDPIEDQPQVVTTQELAKVLLVEDNAVNQKVASLHLKKIGCTFDVANNGQEAVQMFSDNSDYTLVLMDCMMPVMDGFVATQEIRKYEASNQKARTPIIALTASIIDDDIQLCFDSGMDDYVPKPFKADVLKEKILTAIEAKQASIEAKPLKRQQPHQQSEQKAQQESAVNSGNGVVTASHQGRILLVEDNLVNQKVASLHLQKAGFDYVIAGDGEQALQTYMADQNFDLILMDCMMPVKDGFGATEDIRRYEKQQALSPTPIIALTASVVDDDIQKCYDSGMDGYVPKPIRREKLLHEIRNLM</sequence>
<accession>A0ABM8ZIG1</accession>
<dbReference type="InterPro" id="IPR036097">
    <property type="entry name" value="HisK_dim/P_sf"/>
</dbReference>
<feature type="region of interest" description="Disordered" evidence="8">
    <location>
        <begin position="881"/>
        <end position="908"/>
    </location>
</feature>
<dbReference type="Gene3D" id="3.30.565.10">
    <property type="entry name" value="Histidine kinase-like ATPase, C-terminal domain"/>
    <property type="match status" value="1"/>
</dbReference>
<dbReference type="Pfam" id="PF00512">
    <property type="entry name" value="HisKA"/>
    <property type="match status" value="1"/>
</dbReference>
<proteinExistence type="predicted"/>
<dbReference type="Proteomes" id="UP000838160">
    <property type="component" value="Unassembled WGS sequence"/>
</dbReference>
<feature type="coiled-coil region" evidence="7">
    <location>
        <begin position="343"/>
        <end position="370"/>
    </location>
</feature>
<evidence type="ECO:0000256" key="4">
    <source>
        <dbReference type="ARBA" id="ARBA00022801"/>
    </source>
</evidence>
<dbReference type="PROSITE" id="PS50109">
    <property type="entry name" value="HIS_KIN"/>
    <property type="match status" value="1"/>
</dbReference>
<evidence type="ECO:0000259" key="10">
    <source>
        <dbReference type="PROSITE" id="PS50110"/>
    </source>
</evidence>
<evidence type="ECO:0000313" key="11">
    <source>
        <dbReference type="EMBL" id="CAH0525670.1"/>
    </source>
</evidence>
<evidence type="ECO:0000256" key="3">
    <source>
        <dbReference type="ARBA" id="ARBA00022553"/>
    </source>
</evidence>
<dbReference type="InterPro" id="IPR036890">
    <property type="entry name" value="HATPase_C_sf"/>
</dbReference>